<dbReference type="InterPro" id="IPR036388">
    <property type="entry name" value="WH-like_DNA-bd_sf"/>
</dbReference>
<comment type="similarity">
    <text evidence="1">Belongs to the DprA/Smf family.</text>
</comment>
<feature type="domain" description="Smf/DprA SLOG" evidence="2">
    <location>
        <begin position="3"/>
        <end position="213"/>
    </location>
</feature>
<accession>A0A1F5YSS3</accession>
<dbReference type="NCBIfam" id="TIGR00732">
    <property type="entry name" value="dprA"/>
    <property type="match status" value="1"/>
</dbReference>
<dbReference type="InterPro" id="IPR041614">
    <property type="entry name" value="DprA_WH"/>
</dbReference>
<dbReference type="AlphaFoldDB" id="A0A1F5YSS3"/>
<evidence type="ECO:0000259" key="3">
    <source>
        <dbReference type="Pfam" id="PF17782"/>
    </source>
</evidence>
<sequence>MGVIEIKDKNFPPNLKKITPKVTKLYFKGSFNKNFFQESIAVVGSRKMTQYGQRVIENLLPPLIDAGITIISGFMYGVDQAAHKVTLENSGKTVAVLGWGIDWPVENADQKLHQEIEKKGLIISEYAKSTAPQLWMFPRRNRIMAGLSQAVLIIEAAENSGSLITASYAQKYKRQLFAVPGPITSTVSQGTNNLIKSGQAKMVTSATDVLKEMNWRQERLTFKKETKLFHSITEDSTGDLILQFLLNEPLSIDEIALSTGQSVEKVSVKLSLLQLKGQVVEKEGKYYSCIK</sequence>
<dbReference type="EMBL" id="MFJA01000038">
    <property type="protein sequence ID" value="OGG03146.1"/>
    <property type="molecule type" value="Genomic_DNA"/>
</dbReference>
<dbReference type="STRING" id="1798371.A2W14_03520"/>
<reference evidence="4 5" key="1">
    <citation type="journal article" date="2016" name="Nat. Commun.">
        <title>Thousands of microbial genomes shed light on interconnected biogeochemical processes in an aquifer system.</title>
        <authorList>
            <person name="Anantharaman K."/>
            <person name="Brown C.T."/>
            <person name="Hug L.A."/>
            <person name="Sharon I."/>
            <person name="Castelle C.J."/>
            <person name="Probst A.J."/>
            <person name="Thomas B.C."/>
            <person name="Singh A."/>
            <person name="Wilkins M.J."/>
            <person name="Karaoz U."/>
            <person name="Brodie E.L."/>
            <person name="Williams K.H."/>
            <person name="Hubbard S.S."/>
            <person name="Banfield J.F."/>
        </authorList>
    </citation>
    <scope>NUCLEOTIDE SEQUENCE [LARGE SCALE GENOMIC DNA]</scope>
</reference>
<dbReference type="Gene3D" id="3.40.50.450">
    <property type="match status" value="1"/>
</dbReference>
<evidence type="ECO:0000313" key="5">
    <source>
        <dbReference type="Proteomes" id="UP000176665"/>
    </source>
</evidence>
<dbReference type="PANTHER" id="PTHR43022:SF1">
    <property type="entry name" value="PROTEIN SMF"/>
    <property type="match status" value="1"/>
</dbReference>
<evidence type="ECO:0000256" key="1">
    <source>
        <dbReference type="ARBA" id="ARBA00006525"/>
    </source>
</evidence>
<dbReference type="SUPFAM" id="SSF102405">
    <property type="entry name" value="MCP/YpsA-like"/>
    <property type="match status" value="1"/>
</dbReference>
<dbReference type="InterPro" id="IPR057666">
    <property type="entry name" value="DrpA_SLOG"/>
</dbReference>
<evidence type="ECO:0000313" key="4">
    <source>
        <dbReference type="EMBL" id="OGG03146.1"/>
    </source>
</evidence>
<dbReference type="PANTHER" id="PTHR43022">
    <property type="entry name" value="PROTEIN SMF"/>
    <property type="match status" value="1"/>
</dbReference>
<dbReference type="Proteomes" id="UP000176665">
    <property type="component" value="Unassembled WGS sequence"/>
</dbReference>
<organism evidence="4 5">
    <name type="scientific">Candidatus Gottesmanbacteria bacterium RBG_16_37_8</name>
    <dbReference type="NCBI Taxonomy" id="1798371"/>
    <lineage>
        <taxon>Bacteria</taxon>
        <taxon>Candidatus Gottesmaniibacteriota</taxon>
    </lineage>
</organism>
<dbReference type="Pfam" id="PF17782">
    <property type="entry name" value="WHD_DprA"/>
    <property type="match status" value="1"/>
</dbReference>
<protein>
    <submittedName>
        <fullName evidence="4">DNA protecting protein DprA</fullName>
    </submittedName>
</protein>
<gene>
    <name evidence="4" type="ORF">A2W14_03520</name>
</gene>
<dbReference type="GO" id="GO:0009294">
    <property type="term" value="P:DNA-mediated transformation"/>
    <property type="evidence" value="ECO:0007669"/>
    <property type="project" value="InterPro"/>
</dbReference>
<proteinExistence type="inferred from homology"/>
<comment type="caution">
    <text evidence="4">The sequence shown here is derived from an EMBL/GenBank/DDBJ whole genome shotgun (WGS) entry which is preliminary data.</text>
</comment>
<name>A0A1F5YSS3_9BACT</name>
<dbReference type="InterPro" id="IPR003488">
    <property type="entry name" value="DprA"/>
</dbReference>
<dbReference type="Pfam" id="PF02481">
    <property type="entry name" value="DNA_processg_A"/>
    <property type="match status" value="1"/>
</dbReference>
<evidence type="ECO:0000259" key="2">
    <source>
        <dbReference type="Pfam" id="PF02481"/>
    </source>
</evidence>
<dbReference type="Gene3D" id="1.10.10.10">
    <property type="entry name" value="Winged helix-like DNA-binding domain superfamily/Winged helix DNA-binding domain"/>
    <property type="match status" value="1"/>
</dbReference>
<feature type="domain" description="DprA winged helix" evidence="3">
    <location>
        <begin position="235"/>
        <end position="284"/>
    </location>
</feature>